<dbReference type="PANTHER" id="PTHR11487">
    <property type="entry name" value="THIOESTERASE"/>
    <property type="match status" value="1"/>
</dbReference>
<dbReference type="Proteomes" id="UP000199545">
    <property type="component" value="Unassembled WGS sequence"/>
</dbReference>
<dbReference type="GO" id="GO:0008610">
    <property type="term" value="P:lipid biosynthetic process"/>
    <property type="evidence" value="ECO:0007669"/>
    <property type="project" value="TreeGrafter"/>
</dbReference>
<accession>A0A1I3T1L0</accession>
<dbReference type="OrthoDB" id="2213423at2"/>
<comment type="similarity">
    <text evidence="1">Belongs to the thioesterase family.</text>
</comment>
<name>A0A1I3T1L0_9BACL</name>
<dbReference type="SUPFAM" id="SSF53474">
    <property type="entry name" value="alpha/beta-Hydrolases"/>
    <property type="match status" value="1"/>
</dbReference>
<reference evidence="3 4" key="1">
    <citation type="submission" date="2016-10" db="EMBL/GenBank/DDBJ databases">
        <authorList>
            <person name="de Groot N.N."/>
        </authorList>
    </citation>
    <scope>NUCLEOTIDE SEQUENCE [LARGE SCALE GENOMIC DNA]</scope>
    <source>
        <strain evidence="3 4">DSM 44778</strain>
    </source>
</reference>
<dbReference type="Gene3D" id="3.40.50.1820">
    <property type="entry name" value="alpha/beta hydrolase"/>
    <property type="match status" value="1"/>
</dbReference>
<evidence type="ECO:0000259" key="2">
    <source>
        <dbReference type="Pfam" id="PF00975"/>
    </source>
</evidence>
<dbReference type="EMBL" id="FORR01000015">
    <property type="protein sequence ID" value="SFJ64560.1"/>
    <property type="molecule type" value="Genomic_DNA"/>
</dbReference>
<dbReference type="AlphaFoldDB" id="A0A1I3T1L0"/>
<dbReference type="STRING" id="46223.SAMN05421852_11521"/>
<gene>
    <name evidence="3" type="ORF">SAMN05421852_11521</name>
</gene>
<organism evidence="3 4">
    <name type="scientific">Thermoflavimicrobium dichotomicum</name>
    <dbReference type="NCBI Taxonomy" id="46223"/>
    <lineage>
        <taxon>Bacteria</taxon>
        <taxon>Bacillati</taxon>
        <taxon>Bacillota</taxon>
        <taxon>Bacilli</taxon>
        <taxon>Bacillales</taxon>
        <taxon>Thermoactinomycetaceae</taxon>
        <taxon>Thermoflavimicrobium</taxon>
    </lineage>
</organism>
<dbReference type="InterPro" id="IPR012223">
    <property type="entry name" value="TEII"/>
</dbReference>
<dbReference type="InterPro" id="IPR001031">
    <property type="entry name" value="Thioesterase"/>
</dbReference>
<dbReference type="Pfam" id="PF00975">
    <property type="entry name" value="Thioesterase"/>
    <property type="match status" value="1"/>
</dbReference>
<protein>
    <submittedName>
        <fullName evidence="3">Surfactin synthase thioesterase subunit</fullName>
    </submittedName>
</protein>
<sequence>MKTNSKMWFPFNKQKTAARVNLFCFPYAGGNPVIFRSWQTEMPEWIEVFPVHLPGRGMRMAEPSYTDLPALIRDLSQAILPYLTKPFVFFGHSMGALVSYELTRYLADQYQLQPNHLIVSAFRAPQLPDPIPPIYHLPDDAFTDELAKMNGMPQEILQNEEILALFLPILRTDFTLCETYTYRPGPLLNCPITVFGGKKDPEVTLDLLVPWQQQTSGAFQLHLFDGDHFFLHSCEKEVLQVVLETAMETCKEMKA</sequence>
<evidence type="ECO:0000256" key="1">
    <source>
        <dbReference type="ARBA" id="ARBA00007169"/>
    </source>
</evidence>
<dbReference type="PANTHER" id="PTHR11487:SF0">
    <property type="entry name" value="S-ACYL FATTY ACID SYNTHASE THIOESTERASE, MEDIUM CHAIN"/>
    <property type="match status" value="1"/>
</dbReference>
<feature type="domain" description="Thioesterase" evidence="2">
    <location>
        <begin position="22"/>
        <end position="237"/>
    </location>
</feature>
<proteinExistence type="inferred from homology"/>
<dbReference type="RefSeq" id="WP_093231016.1">
    <property type="nucleotide sequence ID" value="NZ_FORR01000015.1"/>
</dbReference>
<keyword evidence="4" id="KW-1185">Reference proteome</keyword>
<evidence type="ECO:0000313" key="3">
    <source>
        <dbReference type="EMBL" id="SFJ64560.1"/>
    </source>
</evidence>
<evidence type="ECO:0000313" key="4">
    <source>
        <dbReference type="Proteomes" id="UP000199545"/>
    </source>
</evidence>
<dbReference type="InterPro" id="IPR029058">
    <property type="entry name" value="AB_hydrolase_fold"/>
</dbReference>